<dbReference type="GO" id="GO:0045547">
    <property type="term" value="F:ditrans,polycis-polyprenyl diphosphate synthase [(2E,6E)-farnesyl diphosphate specific] activity"/>
    <property type="evidence" value="ECO:0007669"/>
    <property type="project" value="TreeGrafter"/>
</dbReference>
<protein>
    <recommendedName>
        <fullName evidence="4">Alkyl transferase</fullName>
        <ecNumber evidence="4">2.5.1.-</ecNumber>
    </recommendedName>
</protein>
<keyword evidence="2 4" id="KW-0808">Transferase</keyword>
<dbReference type="PANTHER" id="PTHR10291:SF43">
    <property type="entry name" value="DEHYDRODOLICHYL DIPHOSPHATE SYNTHASE COMPLEX SUBUNIT DHDDS"/>
    <property type="match status" value="1"/>
</dbReference>
<dbReference type="InterPro" id="IPR001441">
    <property type="entry name" value="UPP_synth-like"/>
</dbReference>
<gene>
    <name evidence="5" type="ORF">D9619_012894</name>
</gene>
<keyword evidence="3" id="KW-0460">Magnesium</keyword>
<dbReference type="EC" id="2.5.1.-" evidence="4"/>
<proteinExistence type="inferred from homology"/>
<dbReference type="PANTHER" id="PTHR10291">
    <property type="entry name" value="DEHYDRODOLICHYL DIPHOSPHATE SYNTHASE FAMILY MEMBER"/>
    <property type="match status" value="1"/>
</dbReference>
<comment type="caution">
    <text evidence="5">The sequence shown here is derived from an EMBL/GenBank/DDBJ whole genome shotgun (WGS) entry which is preliminary data.</text>
</comment>
<dbReference type="InterPro" id="IPR036424">
    <property type="entry name" value="UPP_synth-like_sf"/>
</dbReference>
<dbReference type="AlphaFoldDB" id="A0A8H5BIE6"/>
<sequence>MMLLRRGLSWLATKARNVLLKVLAAGPIPQHIAFVMDGNRRYARMNGKAVHQGHADGYITLRRILEVCLRLNVRCVSAYAFSIENFKRSEEEVSALLKLAEEKLLELCRYGDLLDQYGVRLNVVGRTQLMPESVQVAIRKAESMTRHNERSILNICMPYTSRDEMTMAVESCIQRYNKVLISFPLPFIRSDILESDIDAELMTSLGGSPPLDILIRTSGVKRLSDYMLWQCSDDTQLEFTSTYWPDFGFFDLLPIILNFQRKAWSKRIQHPAT</sequence>
<dbReference type="SUPFAM" id="SSF64005">
    <property type="entry name" value="Undecaprenyl diphosphate synthase"/>
    <property type="match status" value="1"/>
</dbReference>
<dbReference type="HAMAP" id="MF_01139">
    <property type="entry name" value="ISPT"/>
    <property type="match status" value="1"/>
</dbReference>
<keyword evidence="6" id="KW-1185">Reference proteome</keyword>
<dbReference type="EMBL" id="JAACJJ010000017">
    <property type="protein sequence ID" value="KAF5323766.1"/>
    <property type="molecule type" value="Genomic_DNA"/>
</dbReference>
<dbReference type="Proteomes" id="UP000567179">
    <property type="component" value="Unassembled WGS sequence"/>
</dbReference>
<dbReference type="GO" id="GO:0005783">
    <property type="term" value="C:endoplasmic reticulum"/>
    <property type="evidence" value="ECO:0007669"/>
    <property type="project" value="TreeGrafter"/>
</dbReference>
<evidence type="ECO:0000313" key="5">
    <source>
        <dbReference type="EMBL" id="KAF5323766.1"/>
    </source>
</evidence>
<dbReference type="CDD" id="cd00475">
    <property type="entry name" value="Cis_IPPS"/>
    <property type="match status" value="1"/>
</dbReference>
<dbReference type="GO" id="GO:0016020">
    <property type="term" value="C:membrane"/>
    <property type="evidence" value="ECO:0007669"/>
    <property type="project" value="TreeGrafter"/>
</dbReference>
<organism evidence="5 6">
    <name type="scientific">Psilocybe cf. subviscida</name>
    <dbReference type="NCBI Taxonomy" id="2480587"/>
    <lineage>
        <taxon>Eukaryota</taxon>
        <taxon>Fungi</taxon>
        <taxon>Dikarya</taxon>
        <taxon>Basidiomycota</taxon>
        <taxon>Agaricomycotina</taxon>
        <taxon>Agaricomycetes</taxon>
        <taxon>Agaricomycetidae</taxon>
        <taxon>Agaricales</taxon>
        <taxon>Agaricineae</taxon>
        <taxon>Strophariaceae</taxon>
        <taxon>Psilocybe</taxon>
    </lineage>
</organism>
<dbReference type="PROSITE" id="PS01066">
    <property type="entry name" value="UPP_SYNTHASE"/>
    <property type="match status" value="1"/>
</dbReference>
<dbReference type="GO" id="GO:0016094">
    <property type="term" value="P:polyprenol biosynthetic process"/>
    <property type="evidence" value="ECO:0007669"/>
    <property type="project" value="TreeGrafter"/>
</dbReference>
<name>A0A8H5BIE6_9AGAR</name>
<evidence type="ECO:0000256" key="3">
    <source>
        <dbReference type="ARBA" id="ARBA00022842"/>
    </source>
</evidence>
<dbReference type="Gene3D" id="3.40.1180.10">
    <property type="entry name" value="Decaprenyl diphosphate synthase-like"/>
    <property type="match status" value="1"/>
</dbReference>
<dbReference type="Pfam" id="PF01255">
    <property type="entry name" value="Prenyltransf"/>
    <property type="match status" value="1"/>
</dbReference>
<accession>A0A8H5BIE6</accession>
<dbReference type="GO" id="GO:0005811">
    <property type="term" value="C:lipid droplet"/>
    <property type="evidence" value="ECO:0007669"/>
    <property type="project" value="TreeGrafter"/>
</dbReference>
<dbReference type="GO" id="GO:1904423">
    <property type="term" value="C:dehydrodolichyl diphosphate synthase complex"/>
    <property type="evidence" value="ECO:0007669"/>
    <property type="project" value="TreeGrafter"/>
</dbReference>
<comment type="similarity">
    <text evidence="1 4">Belongs to the UPP synthase family.</text>
</comment>
<evidence type="ECO:0000256" key="2">
    <source>
        <dbReference type="ARBA" id="ARBA00022679"/>
    </source>
</evidence>
<dbReference type="NCBIfam" id="TIGR00055">
    <property type="entry name" value="uppS"/>
    <property type="match status" value="1"/>
</dbReference>
<reference evidence="5 6" key="1">
    <citation type="journal article" date="2020" name="ISME J.">
        <title>Uncovering the hidden diversity of litter-decomposition mechanisms in mushroom-forming fungi.</title>
        <authorList>
            <person name="Floudas D."/>
            <person name="Bentzer J."/>
            <person name="Ahren D."/>
            <person name="Johansson T."/>
            <person name="Persson P."/>
            <person name="Tunlid A."/>
        </authorList>
    </citation>
    <scope>NUCLEOTIDE SEQUENCE [LARGE SCALE GENOMIC DNA]</scope>
    <source>
        <strain evidence="5 6">CBS 101986</strain>
    </source>
</reference>
<dbReference type="InterPro" id="IPR018520">
    <property type="entry name" value="UPP_synth-like_CS"/>
</dbReference>
<evidence type="ECO:0000256" key="4">
    <source>
        <dbReference type="RuleBase" id="RU363018"/>
    </source>
</evidence>
<evidence type="ECO:0000313" key="6">
    <source>
        <dbReference type="Proteomes" id="UP000567179"/>
    </source>
</evidence>
<dbReference type="OrthoDB" id="4173905at2759"/>
<evidence type="ECO:0000256" key="1">
    <source>
        <dbReference type="ARBA" id="ARBA00005432"/>
    </source>
</evidence>
<dbReference type="FunFam" id="3.40.1180.10:FF:000005">
    <property type="entry name" value="Alkyl transferase"/>
    <property type="match status" value="1"/>
</dbReference>